<feature type="region of interest" description="Disordered" evidence="3">
    <location>
        <begin position="951"/>
        <end position="1143"/>
    </location>
</feature>
<feature type="compositionally biased region" description="Low complexity" evidence="3">
    <location>
        <begin position="1104"/>
        <end position="1143"/>
    </location>
</feature>
<keyword evidence="6" id="KW-1185">Reference proteome</keyword>
<feature type="region of interest" description="Disordered" evidence="3">
    <location>
        <begin position="795"/>
        <end position="817"/>
    </location>
</feature>
<feature type="compositionally biased region" description="Basic and acidic residues" evidence="3">
    <location>
        <begin position="703"/>
        <end position="717"/>
    </location>
</feature>
<reference evidence="5 6" key="1">
    <citation type="submission" date="2022-01" db="EMBL/GenBank/DDBJ databases">
        <title>A high-quality chromosome-level genome assembly of rohu carp, Labeo rohita.</title>
        <authorList>
            <person name="Arick M.A. II"/>
            <person name="Hsu C.-Y."/>
            <person name="Magbanua Z."/>
            <person name="Pechanova O."/>
            <person name="Grover C."/>
            <person name="Miller E."/>
            <person name="Thrash A."/>
            <person name="Ezzel L."/>
            <person name="Alam S."/>
            <person name="Benzie J."/>
            <person name="Hamilton M."/>
            <person name="Karsi A."/>
            <person name="Lawrence M.L."/>
            <person name="Peterson D.G."/>
        </authorList>
    </citation>
    <scope>NUCLEOTIDE SEQUENCE [LARGE SCALE GENOMIC DNA]</scope>
    <source>
        <strain evidence="6">BAU-BD-2019</strain>
        <tissue evidence="5">Blood</tissue>
    </source>
</reference>
<dbReference type="Pfam" id="PF00616">
    <property type="entry name" value="RasGAP"/>
    <property type="match status" value="2"/>
</dbReference>
<dbReference type="Pfam" id="PF12004">
    <property type="entry name" value="DAB2P_C"/>
    <property type="match status" value="1"/>
</dbReference>
<dbReference type="PANTHER" id="PTHR10194">
    <property type="entry name" value="RAS GTPASE-ACTIVATING PROTEINS"/>
    <property type="match status" value="1"/>
</dbReference>
<evidence type="ECO:0000256" key="1">
    <source>
        <dbReference type="ARBA" id="ARBA00022468"/>
    </source>
</evidence>
<dbReference type="InterPro" id="IPR001936">
    <property type="entry name" value="RasGAP_dom"/>
</dbReference>
<feature type="region of interest" description="Disordered" evidence="3">
    <location>
        <begin position="133"/>
        <end position="163"/>
    </location>
</feature>
<dbReference type="SMART" id="SM00323">
    <property type="entry name" value="RasGAP"/>
    <property type="match status" value="1"/>
</dbReference>
<comment type="caution">
    <text evidence="5">The sequence shown here is derived from an EMBL/GenBank/DDBJ whole genome shotgun (WGS) entry which is preliminary data.</text>
</comment>
<dbReference type="SUPFAM" id="SSF48350">
    <property type="entry name" value="GTPase activation domain, GAP"/>
    <property type="match status" value="1"/>
</dbReference>
<dbReference type="Gene3D" id="2.60.40.150">
    <property type="entry name" value="C2 domain"/>
    <property type="match status" value="1"/>
</dbReference>
<dbReference type="SUPFAM" id="SSF50729">
    <property type="entry name" value="PH domain-like"/>
    <property type="match status" value="1"/>
</dbReference>
<dbReference type="PROSITE" id="PS00509">
    <property type="entry name" value="RAS_GTPASE_ACTIV_1"/>
    <property type="match status" value="1"/>
</dbReference>
<protein>
    <submittedName>
        <fullName evidence="5">Ras/Rap GTPase-activating protein SynGAP</fullName>
    </submittedName>
</protein>
<feature type="compositionally biased region" description="Polar residues" evidence="3">
    <location>
        <begin position="1000"/>
        <end position="1056"/>
    </location>
</feature>
<dbReference type="SMART" id="SM00239">
    <property type="entry name" value="C2"/>
    <property type="match status" value="1"/>
</dbReference>
<keyword evidence="1" id="KW-0343">GTPase activation</keyword>
<sequence length="1166" mass="128910">MDAIESAENALGMDVRKRLRERDRLHWLERRWVFTLRFMGGLSQQRAGETDGLMVEDCFFQAVPLPAPLRSLSDHARLRRKSIATGKQPSMEIPPTAPPQPFRQSVSTPPIRPRSLSPSLSLSLPFAPLPLSPSLSPSPSTGLSSAQSQRRVSTPPLPRSLPLSPSVALTLPPSVPLSHWAAGEWKVVGSNPGTGPSVAALPSLESFLSRRLKGSIKRAKSQPKLDRTSSFRHMILPRFRSADQDRALRSPTVITASGTKCFACRSAAERDKWIENLQRAVKPNKDNSRRVDNVLKLWIIEARELPPKKRYYCELCLDDMLYARTTSKPRTDTVFWGEHFEFNNLPAEKSTYLGLVSIPISSITGRQFVEQWYPVIQPSVLAKGGGVGGGKIINASLRLKSRFQTMSILPMELYKEFAEYVTNNYRTLCAVLEPLLSVKSKEEVACALDFLSDMAMCEVDRFIDREHLIFRENTLATKAIEEYLKLIGHKYLKDVLGDFIRALYESEENCEVDPMRTPPSVLPEHQANLRMCCELALCKIVNSHWGREDIADRLISGSLFLRFLCPAVMSPSLFNLTQEYPDEQTSRTLTLIAKVVQNLANFSKFGSKEEYMCFMNEFLEMEWGSMQQFLYEISNLDSVSNAGAFEGYIDLGRELSILHSLLWEVMAQLSKDAIIKLGPLPRLLNDISMALRNPHLQRQPSHQTDRQPPERQTDRLLSRPSFNRGVSSEFQNLMMRDLNSSVEITRLPSPTSAMSSGGAPQSRAGMGGFTDRDHPHRASSKDVFYVARPPLARSSPAYCTSSSDITDPDPKDSRMNSVSNLQSMGDMLNSSQASIAGLGSYGGLAGLGGGLGGQLRAGGRMSAGSGGSSMSGGLRLSQLSQMGTTTDSLSQQQQQQAAALRYPLSFQNPLFHLAADGPQLHHQHSRAQPPPPLLLAPEPDASHPTYIPQFAHGGFSRSEDLSTLRPGPHLGQPSIIHSHSYSDDYSRHNQSEYGRRQLSMHMQEQQQMAGMASQTGTSHSSLATPPSTVQPVRQSSMAPPTQRMKSQPSHQLSVSSAAAAPAGKTRPQSGNLLQSPESGFGGRQQGPRQQLSVKDSTPPGLPHQQSSTRESQGSQGSQGGTPQSTQQSKSHQERQQIQQQHLLKPTMSKQVFQSETITHYRTCVFV</sequence>
<feature type="region of interest" description="Disordered" evidence="3">
    <location>
        <begin position="747"/>
        <end position="777"/>
    </location>
</feature>
<dbReference type="InterPro" id="IPR039360">
    <property type="entry name" value="Ras_GTPase"/>
</dbReference>
<dbReference type="SUPFAM" id="SSF49562">
    <property type="entry name" value="C2 domain (Calcium/lipid-binding domain, CaLB)"/>
    <property type="match status" value="1"/>
</dbReference>
<proteinExistence type="predicted"/>
<evidence type="ECO:0000259" key="4">
    <source>
        <dbReference type="PROSITE" id="PS50018"/>
    </source>
</evidence>
<dbReference type="InterPro" id="IPR008936">
    <property type="entry name" value="Rho_GTPase_activation_prot"/>
</dbReference>
<dbReference type="CDD" id="cd05136">
    <property type="entry name" value="RasGAP_DAB2IP"/>
    <property type="match status" value="1"/>
</dbReference>
<dbReference type="Proteomes" id="UP000830375">
    <property type="component" value="Unassembled WGS sequence"/>
</dbReference>
<dbReference type="InterPro" id="IPR000008">
    <property type="entry name" value="C2_dom"/>
</dbReference>
<dbReference type="EMBL" id="JACTAM010000016">
    <property type="protein sequence ID" value="KAI2654934.1"/>
    <property type="molecule type" value="Genomic_DNA"/>
</dbReference>
<dbReference type="InterPro" id="IPR021887">
    <property type="entry name" value="DAB2P_C"/>
</dbReference>
<evidence type="ECO:0000313" key="6">
    <source>
        <dbReference type="Proteomes" id="UP000830375"/>
    </source>
</evidence>
<evidence type="ECO:0000256" key="3">
    <source>
        <dbReference type="SAM" id="MobiDB-lite"/>
    </source>
</evidence>
<feature type="compositionally biased region" description="Polar residues" evidence="3">
    <location>
        <begin position="1066"/>
        <end position="1077"/>
    </location>
</feature>
<feature type="compositionally biased region" description="Polar residues" evidence="3">
    <location>
        <begin position="747"/>
        <end position="759"/>
    </location>
</feature>
<feature type="region of interest" description="Disordered" evidence="3">
    <location>
        <begin position="83"/>
        <end position="114"/>
    </location>
</feature>
<dbReference type="PANTHER" id="PTHR10194:SF25">
    <property type="entry name" value="RAS_RAP GTPASE-ACTIVATING PROTEIN SYNGAP"/>
    <property type="match status" value="1"/>
</dbReference>
<keyword evidence="2" id="KW-0597">Phosphoprotein</keyword>
<dbReference type="InterPro" id="IPR057606">
    <property type="entry name" value="SynGAP1-like_PH"/>
</dbReference>
<dbReference type="Gene3D" id="1.10.506.10">
    <property type="entry name" value="GTPase Activation - p120gap, domain 1"/>
    <property type="match status" value="4"/>
</dbReference>
<evidence type="ECO:0000313" key="5">
    <source>
        <dbReference type="EMBL" id="KAI2654934.1"/>
    </source>
</evidence>
<feature type="domain" description="Ras-GAP" evidence="4">
    <location>
        <begin position="450"/>
        <end position="601"/>
    </location>
</feature>
<gene>
    <name evidence="5" type="ORF">H4Q32_017229</name>
</gene>
<dbReference type="InterPro" id="IPR023152">
    <property type="entry name" value="RasGAP_CS"/>
</dbReference>
<feature type="compositionally biased region" description="Low complexity" evidence="3">
    <location>
        <begin position="133"/>
        <end position="145"/>
    </location>
</feature>
<dbReference type="InterPro" id="IPR035892">
    <property type="entry name" value="C2_domain_sf"/>
</dbReference>
<dbReference type="Pfam" id="PF25321">
    <property type="entry name" value="PH_RASGAP"/>
    <property type="match status" value="2"/>
</dbReference>
<dbReference type="PROSITE" id="PS50018">
    <property type="entry name" value="RAS_GTPASE_ACTIV_2"/>
    <property type="match status" value="1"/>
</dbReference>
<organism evidence="5 6">
    <name type="scientific">Labeo rohita</name>
    <name type="common">Indian major carp</name>
    <name type="synonym">Cyprinus rohita</name>
    <dbReference type="NCBI Taxonomy" id="84645"/>
    <lineage>
        <taxon>Eukaryota</taxon>
        <taxon>Metazoa</taxon>
        <taxon>Chordata</taxon>
        <taxon>Craniata</taxon>
        <taxon>Vertebrata</taxon>
        <taxon>Euteleostomi</taxon>
        <taxon>Actinopterygii</taxon>
        <taxon>Neopterygii</taxon>
        <taxon>Teleostei</taxon>
        <taxon>Ostariophysi</taxon>
        <taxon>Cypriniformes</taxon>
        <taxon>Cyprinidae</taxon>
        <taxon>Labeoninae</taxon>
        <taxon>Labeonini</taxon>
        <taxon>Labeo</taxon>
    </lineage>
</organism>
<name>A0ABQ8LWD0_LABRO</name>
<feature type="region of interest" description="Disordered" evidence="3">
    <location>
        <begin position="696"/>
        <end position="722"/>
    </location>
</feature>
<feature type="compositionally biased region" description="Basic and acidic residues" evidence="3">
    <location>
        <begin position="980"/>
        <end position="995"/>
    </location>
</feature>
<evidence type="ECO:0000256" key="2">
    <source>
        <dbReference type="ARBA" id="ARBA00022553"/>
    </source>
</evidence>
<accession>A0ABQ8LWD0</accession>